<feature type="domain" description="EamA" evidence="8">
    <location>
        <begin position="137"/>
        <end position="282"/>
    </location>
</feature>
<name>A0A853CBR9_9ACTN</name>
<dbReference type="SUPFAM" id="SSF103481">
    <property type="entry name" value="Multidrug resistance efflux transporter EmrE"/>
    <property type="match status" value="2"/>
</dbReference>
<dbReference type="Pfam" id="PF00892">
    <property type="entry name" value="EamA"/>
    <property type="match status" value="2"/>
</dbReference>
<feature type="transmembrane region" description="Helical" evidence="7">
    <location>
        <begin position="113"/>
        <end position="133"/>
    </location>
</feature>
<dbReference type="InterPro" id="IPR000620">
    <property type="entry name" value="EamA_dom"/>
</dbReference>
<dbReference type="InterPro" id="IPR037185">
    <property type="entry name" value="EmrE-like"/>
</dbReference>
<feature type="transmembrane region" description="Helical" evidence="7">
    <location>
        <begin position="176"/>
        <end position="196"/>
    </location>
</feature>
<feature type="transmembrane region" description="Helical" evidence="7">
    <location>
        <begin position="58"/>
        <end position="74"/>
    </location>
</feature>
<evidence type="ECO:0000256" key="1">
    <source>
        <dbReference type="ARBA" id="ARBA00004651"/>
    </source>
</evidence>
<feature type="transmembrane region" description="Helical" evidence="7">
    <location>
        <begin position="208"/>
        <end position="232"/>
    </location>
</feature>
<dbReference type="AlphaFoldDB" id="A0A853CBR9"/>
<proteinExistence type="inferred from homology"/>
<evidence type="ECO:0000256" key="5">
    <source>
        <dbReference type="ARBA" id="ARBA00022989"/>
    </source>
</evidence>
<dbReference type="PANTHER" id="PTHR42920">
    <property type="entry name" value="OS03G0707200 PROTEIN-RELATED"/>
    <property type="match status" value="1"/>
</dbReference>
<comment type="similarity">
    <text evidence="2">Belongs to the EamA transporter family.</text>
</comment>
<evidence type="ECO:0000256" key="4">
    <source>
        <dbReference type="ARBA" id="ARBA00022692"/>
    </source>
</evidence>
<dbReference type="RefSeq" id="WP_179669902.1">
    <property type="nucleotide sequence ID" value="NZ_JACCFP010000001.1"/>
</dbReference>
<feature type="transmembrane region" description="Helical" evidence="7">
    <location>
        <begin position="139"/>
        <end position="156"/>
    </location>
</feature>
<keyword evidence="5 7" id="KW-1133">Transmembrane helix</keyword>
<feature type="transmembrane region" description="Helical" evidence="7">
    <location>
        <begin position="239"/>
        <end position="257"/>
    </location>
</feature>
<evidence type="ECO:0000259" key="8">
    <source>
        <dbReference type="Pfam" id="PF00892"/>
    </source>
</evidence>
<dbReference type="EMBL" id="JACCFP010000001">
    <property type="protein sequence ID" value="NYJ03623.1"/>
    <property type="molecule type" value="Genomic_DNA"/>
</dbReference>
<evidence type="ECO:0000313" key="9">
    <source>
        <dbReference type="EMBL" id="NYJ03623.1"/>
    </source>
</evidence>
<evidence type="ECO:0000256" key="3">
    <source>
        <dbReference type="ARBA" id="ARBA00022475"/>
    </source>
</evidence>
<gene>
    <name evidence="9" type="ORF">HNR19_004321</name>
</gene>
<feature type="transmembrane region" description="Helical" evidence="7">
    <location>
        <begin position="80"/>
        <end position="106"/>
    </location>
</feature>
<keyword evidence="4 7" id="KW-0812">Transmembrane</keyword>
<evidence type="ECO:0000313" key="10">
    <source>
        <dbReference type="Proteomes" id="UP000530424"/>
    </source>
</evidence>
<evidence type="ECO:0000256" key="6">
    <source>
        <dbReference type="ARBA" id="ARBA00023136"/>
    </source>
</evidence>
<dbReference type="InterPro" id="IPR051258">
    <property type="entry name" value="Diverse_Substrate_Transporter"/>
</dbReference>
<keyword evidence="3" id="KW-1003">Cell membrane</keyword>
<feature type="domain" description="EamA" evidence="8">
    <location>
        <begin position="5"/>
        <end position="129"/>
    </location>
</feature>
<feature type="transmembrane region" description="Helical" evidence="7">
    <location>
        <begin position="27"/>
        <end position="46"/>
    </location>
</feature>
<protein>
    <submittedName>
        <fullName evidence="9">Drug/metabolite transporter (DMT)-like permease</fullName>
    </submittedName>
</protein>
<keyword evidence="6 7" id="KW-0472">Membrane</keyword>
<keyword evidence="10" id="KW-1185">Reference proteome</keyword>
<dbReference type="PANTHER" id="PTHR42920:SF11">
    <property type="entry name" value="INNER MEMBRANE PROTEIN YTFF"/>
    <property type="match status" value="1"/>
</dbReference>
<evidence type="ECO:0000256" key="7">
    <source>
        <dbReference type="SAM" id="Phobius"/>
    </source>
</evidence>
<organism evidence="9 10">
    <name type="scientific">Nocardioides thalensis</name>
    <dbReference type="NCBI Taxonomy" id="1914755"/>
    <lineage>
        <taxon>Bacteria</taxon>
        <taxon>Bacillati</taxon>
        <taxon>Actinomycetota</taxon>
        <taxon>Actinomycetes</taxon>
        <taxon>Propionibacteriales</taxon>
        <taxon>Nocardioidaceae</taxon>
        <taxon>Nocardioides</taxon>
    </lineage>
</organism>
<comment type="subcellular location">
    <subcellularLocation>
        <location evidence="1">Cell membrane</location>
        <topology evidence="1">Multi-pass membrane protein</topology>
    </subcellularLocation>
</comment>
<dbReference type="Proteomes" id="UP000530424">
    <property type="component" value="Unassembled WGS sequence"/>
</dbReference>
<feature type="transmembrane region" description="Helical" evidence="7">
    <location>
        <begin position="269"/>
        <end position="287"/>
    </location>
</feature>
<dbReference type="GO" id="GO:0005886">
    <property type="term" value="C:plasma membrane"/>
    <property type="evidence" value="ECO:0007669"/>
    <property type="project" value="UniProtKB-SubCell"/>
</dbReference>
<accession>A0A853CBR9</accession>
<reference evidence="9 10" key="1">
    <citation type="submission" date="2020-07" db="EMBL/GenBank/DDBJ databases">
        <title>Sequencing the genomes of 1000 actinobacteria strains.</title>
        <authorList>
            <person name="Klenk H.-P."/>
        </authorList>
    </citation>
    <scope>NUCLEOTIDE SEQUENCE [LARGE SCALE GENOMIC DNA]</scope>
    <source>
        <strain evidence="9 10">DSM 103833</strain>
    </source>
</reference>
<sequence length="297" mass="29775">MALSSAVLIWATTFVVSESALTSTSPAVLTVLRFVLCVAVLLPLALRREGLGRMLRTPLTAVLGLTGVAAYYGLQNVALLYTTAGTTALLQAVLPVATAGLAAVALRERVATGTLVGLLLATAGVVLIASGGARFDRGVVLVLAGVLAYAAYTVLLRRSGSAETGAAGDVPTDDPVVLAAATALWGVILLLPWQLWEIAGGRAQLTVSTAGIGATLYLGVVASGATLLLWTYGARRTPASVSGVLTAAIPAVGYALAVMTGEQPTTSKTVGGILAVAGVLLAGYAVTRSAGPESAPP</sequence>
<evidence type="ECO:0000256" key="2">
    <source>
        <dbReference type="ARBA" id="ARBA00007362"/>
    </source>
</evidence>
<comment type="caution">
    <text evidence="9">The sequence shown here is derived from an EMBL/GenBank/DDBJ whole genome shotgun (WGS) entry which is preliminary data.</text>
</comment>